<keyword evidence="12" id="KW-1185">Reference proteome</keyword>
<feature type="region of interest" description="Disordered" evidence="9">
    <location>
        <begin position="320"/>
        <end position="348"/>
    </location>
</feature>
<dbReference type="Proteomes" id="UP000825935">
    <property type="component" value="Chromosome 13"/>
</dbReference>
<dbReference type="Gene3D" id="3.40.50.300">
    <property type="entry name" value="P-loop containing nucleotide triphosphate hydrolases"/>
    <property type="match status" value="1"/>
</dbReference>
<dbReference type="GO" id="GO:0003689">
    <property type="term" value="F:DNA clamp loader activity"/>
    <property type="evidence" value="ECO:0007669"/>
    <property type="project" value="TreeGrafter"/>
</dbReference>
<feature type="compositionally biased region" description="Polar residues" evidence="9">
    <location>
        <begin position="330"/>
        <end position="343"/>
    </location>
</feature>
<feature type="region of interest" description="Disordered" evidence="9">
    <location>
        <begin position="642"/>
        <end position="667"/>
    </location>
</feature>
<dbReference type="GO" id="GO:0005524">
    <property type="term" value="F:ATP binding"/>
    <property type="evidence" value="ECO:0007669"/>
    <property type="project" value="UniProtKB-KW"/>
</dbReference>
<reference evidence="11" key="1">
    <citation type="submission" date="2021-08" db="EMBL/GenBank/DDBJ databases">
        <title>WGS assembly of Ceratopteris richardii.</title>
        <authorList>
            <person name="Marchant D.B."/>
            <person name="Chen G."/>
            <person name="Jenkins J."/>
            <person name="Shu S."/>
            <person name="Leebens-Mack J."/>
            <person name="Grimwood J."/>
            <person name="Schmutz J."/>
            <person name="Soltis P."/>
            <person name="Soltis D."/>
            <person name="Chen Z.-H."/>
        </authorList>
    </citation>
    <scope>NUCLEOTIDE SEQUENCE</scope>
    <source>
        <strain evidence="11">Whitten #5841</strain>
        <tissue evidence="11">Leaf</tissue>
    </source>
</reference>
<evidence type="ECO:0000256" key="8">
    <source>
        <dbReference type="ARBA" id="ARBA00023306"/>
    </source>
</evidence>
<dbReference type="GO" id="GO:0003682">
    <property type="term" value="F:chromatin binding"/>
    <property type="evidence" value="ECO:0007669"/>
    <property type="project" value="TreeGrafter"/>
</dbReference>
<proteinExistence type="inferred from homology"/>
<dbReference type="GO" id="GO:0033314">
    <property type="term" value="P:mitotic DNA replication checkpoint signaling"/>
    <property type="evidence" value="ECO:0007669"/>
    <property type="project" value="TreeGrafter"/>
</dbReference>
<protein>
    <recommendedName>
        <fullName evidence="10">AAA+ ATPase domain-containing protein</fullName>
    </recommendedName>
</protein>
<evidence type="ECO:0000256" key="4">
    <source>
        <dbReference type="ARBA" id="ARBA00022741"/>
    </source>
</evidence>
<dbReference type="InterPro" id="IPR003593">
    <property type="entry name" value="AAA+_ATPase"/>
</dbReference>
<feature type="compositionally biased region" description="Basic and acidic residues" evidence="9">
    <location>
        <begin position="320"/>
        <end position="329"/>
    </location>
</feature>
<organism evidence="11 12">
    <name type="scientific">Ceratopteris richardii</name>
    <name type="common">Triangle waterfern</name>
    <dbReference type="NCBI Taxonomy" id="49495"/>
    <lineage>
        <taxon>Eukaryota</taxon>
        <taxon>Viridiplantae</taxon>
        <taxon>Streptophyta</taxon>
        <taxon>Embryophyta</taxon>
        <taxon>Tracheophyta</taxon>
        <taxon>Polypodiopsida</taxon>
        <taxon>Polypodiidae</taxon>
        <taxon>Polypodiales</taxon>
        <taxon>Pteridineae</taxon>
        <taxon>Pteridaceae</taxon>
        <taxon>Parkerioideae</taxon>
        <taxon>Ceratopteris</taxon>
    </lineage>
</organism>
<dbReference type="SUPFAM" id="SSF52540">
    <property type="entry name" value="P-loop containing nucleoside triphosphate hydrolases"/>
    <property type="match status" value="1"/>
</dbReference>
<feature type="region of interest" description="Disordered" evidence="9">
    <location>
        <begin position="170"/>
        <end position="196"/>
    </location>
</feature>
<keyword evidence="7" id="KW-0539">Nucleus</keyword>
<dbReference type="InterPro" id="IPR004582">
    <property type="entry name" value="Checkpoint_prot_Rad17_Rad24"/>
</dbReference>
<keyword evidence="5" id="KW-0227">DNA damage</keyword>
<dbReference type="OrthoDB" id="9996895at2759"/>
<evidence type="ECO:0000256" key="2">
    <source>
        <dbReference type="ARBA" id="ARBA00006168"/>
    </source>
</evidence>
<evidence type="ECO:0000256" key="9">
    <source>
        <dbReference type="SAM" id="MobiDB-lite"/>
    </source>
</evidence>
<evidence type="ECO:0000256" key="7">
    <source>
        <dbReference type="ARBA" id="ARBA00023242"/>
    </source>
</evidence>
<feature type="compositionally biased region" description="Basic and acidic residues" evidence="9">
    <location>
        <begin position="184"/>
        <end position="195"/>
    </location>
</feature>
<evidence type="ECO:0000256" key="5">
    <source>
        <dbReference type="ARBA" id="ARBA00022763"/>
    </source>
</evidence>
<dbReference type="GO" id="GO:0006281">
    <property type="term" value="P:DNA repair"/>
    <property type="evidence" value="ECO:0007669"/>
    <property type="project" value="InterPro"/>
</dbReference>
<accession>A0A8T2TH24</accession>
<comment type="similarity">
    <text evidence="2">Belongs to the rad17/RAD24 family.</text>
</comment>
<keyword evidence="3" id="KW-0150">Chloroplast</keyword>
<comment type="subcellular location">
    <subcellularLocation>
        <location evidence="1">Nucleus</location>
    </subcellularLocation>
</comment>
<dbReference type="PANTHER" id="PTHR12172:SF1">
    <property type="entry name" value="P-LOOP CONTAINING NUCLEOSIDE TRIPHOSPHATE HYDROLASES SUPERFAMILY PROTEIN"/>
    <property type="match status" value="1"/>
</dbReference>
<evidence type="ECO:0000256" key="3">
    <source>
        <dbReference type="ARBA" id="ARBA00022528"/>
    </source>
</evidence>
<feature type="domain" description="AAA+ ATPase" evidence="10">
    <location>
        <begin position="672"/>
        <end position="891"/>
    </location>
</feature>
<dbReference type="InterPro" id="IPR027417">
    <property type="entry name" value="P-loop_NTPase"/>
</dbReference>
<evidence type="ECO:0000313" key="11">
    <source>
        <dbReference type="EMBL" id="KAH7421892.1"/>
    </source>
</evidence>
<dbReference type="GO" id="GO:0005634">
    <property type="term" value="C:nucleus"/>
    <property type="evidence" value="ECO:0007669"/>
    <property type="project" value="UniProtKB-SubCell"/>
</dbReference>
<dbReference type="EMBL" id="CM035418">
    <property type="protein sequence ID" value="KAH7421892.1"/>
    <property type="molecule type" value="Genomic_DNA"/>
</dbReference>
<evidence type="ECO:0000256" key="1">
    <source>
        <dbReference type="ARBA" id="ARBA00004123"/>
    </source>
</evidence>
<evidence type="ECO:0000256" key="6">
    <source>
        <dbReference type="ARBA" id="ARBA00022840"/>
    </source>
</evidence>
<dbReference type="SMART" id="SM00382">
    <property type="entry name" value="AAA"/>
    <property type="match status" value="1"/>
</dbReference>
<evidence type="ECO:0000313" key="12">
    <source>
        <dbReference type="Proteomes" id="UP000825935"/>
    </source>
</evidence>
<dbReference type="PANTHER" id="PTHR12172">
    <property type="entry name" value="CELL CYCLE CHECKPOINT PROTEIN RAD17"/>
    <property type="match status" value="1"/>
</dbReference>
<comment type="caution">
    <text evidence="11">The sequence shown here is derived from an EMBL/GenBank/DDBJ whole genome shotgun (WGS) entry which is preliminary data.</text>
</comment>
<name>A0A8T2TH24_CERRI</name>
<dbReference type="GO" id="GO:0000077">
    <property type="term" value="P:DNA damage checkpoint signaling"/>
    <property type="evidence" value="ECO:0007669"/>
    <property type="project" value="TreeGrafter"/>
</dbReference>
<keyword evidence="3" id="KW-0934">Plastid</keyword>
<gene>
    <name evidence="11" type="ORF">KP509_13G080200</name>
</gene>
<keyword evidence="8" id="KW-0131">Cell cycle</keyword>
<sequence length="1447" mass="161667">MLTQVVASLKQLIMPVENGQDGLSGTHSSNVRQQSILKLLSRSPLKHNLSEKPGGHGHQVLTVSESREDILTGVNDTEAANSKATIFPCSDQNPLEAEPNDPQLIPMSQNVDIVKHRDMMLDVGQLVDEDCVIKHLGISASVDSSSKILTTEVKEKDENESSIVAEQSCLLKPMNSESHSPALKQEDSESFKSSEDLQAANLRSSSILHETALQKDHQDSSVSLVVNQQTEKQAQISEMENSSLQKGQIKQCELRRSTRIKKVLESGNCKGEESPKCLTSILESDAIPKSILNDFFVPASKKQKRPKVSDILVLDKTTLREKKPREEKGMQTQKASAGMSSKQDLGDDDFFKPVSKKQKKAEGKIEASIKEQRGERKSVFEIDLRMEAKIAAEENAQLCGGKPTHPFFSQPKGGQRFLSSVALPNNACLSQQTSLVQEIDLMASPPFHITQLEEAEIYTADKESWTCTNNRQEMVMGLASSRIECFDHSRDELDALLRIPFLKFPKKMQICRRGITSGRLVHDNILNPLFTFLKDFENDSKETNDGDNNDFSLAYLEDRLKQYLSYSSRNCSSVPSEMAADMFPGDDQSHRHLLWTDVYQPQSPKEICGNKNSVNILSAWLEKWQRFGPSLTGSIERNFTSRKMSSSEISEEDHNCFQDSDSGSELRDDGQLQNVLFLAGPVGSGKTAAVYACARLHGYTVIEVNASENRSGLLIKQKFSESMESHRVGNWSADTMIPVAGPTCTQNETFASVDADCIGRISNTDTKRGQKQKQKQKQKDFNNFMRFTEFPEFPNNVRVNSKDGQLSVSEQQECSKDVEKSLTVLLFEDIDMVFEDDRGFIAAITELAETAKRPIILTSNDKRLNLPAKLGADLLEFEKPSAKELLIVAYLICVAEGVSCTPEILLQMIKICNHDMRLLLNYLHFWSLGHNSDNASRLEDKEASMNFETAEMQSLSGFQDLNCGATIRLFELEAQHRLWPSLLPLEFVCPVAETVACEMNKMISQLEAQFQLEEVMRLEKCSLQKHLNRKLQRQEESPPRTEKDVKLDGVDETLEAETDLLETPVKNVKDVKAVSTSPMMNGELQKGLASTMLDSAVTGDNSNEEYPVLMSPTKVALLEDSILDDLSEKKLCIPVITNVDASVSIEFDKAPSPENKAVKDELPGEDSVIDVPIGPELKLQNIENPLTVSSQAFLFDHDESILRRISESVDLMWSDYRANMENFHLNTACKTSLVVTSSLSRMLENLSICDVISSHSSLLGTERLVPGCVQSCYGNLENSSILQICAMVAQTSFTKCIEECWACSNIQDEAKTEPSIKDLMLALNDPCALGSLVTDKELLHISRCVKPQDVPLSSQERDLERYQRLSSLRYALHSELPLKAQGSLVNASFFEDTNFLARIGFLEQERLTLGTRRRGRGSLSYFRTHPWNLSKETTSMIERFGKFGACF</sequence>
<keyword evidence="4" id="KW-0547">Nucleotide-binding</keyword>
<evidence type="ECO:0000259" key="10">
    <source>
        <dbReference type="SMART" id="SM00382"/>
    </source>
</evidence>
<dbReference type="Gene3D" id="1.10.8.60">
    <property type="match status" value="1"/>
</dbReference>
<keyword evidence="6" id="KW-0067">ATP-binding</keyword>